<dbReference type="GO" id="GO:0015629">
    <property type="term" value="C:actin cytoskeleton"/>
    <property type="evidence" value="ECO:0007669"/>
    <property type="project" value="TreeGrafter"/>
</dbReference>
<evidence type="ECO:0000313" key="6">
    <source>
        <dbReference type="WBParaSite" id="DME_0000582901-mRNA-1"/>
    </source>
</evidence>
<feature type="compositionally biased region" description="Basic and acidic residues" evidence="1">
    <location>
        <begin position="38"/>
        <end position="63"/>
    </location>
</feature>
<sequence>MSDIQEKSANGGPDVAANSPTSLQNEASIGDIPAADADADKECEVQKVAKSEEKPQEASKDPRENAIAWLNSLLPNAVHKVNYHLLDWAQHLAVEDEGKRRPLPGKNDSVTKNQFLGFLRDGVLLANLANRLQPGTVETIHEDDKARTKENQASNINSFINFVKDKVGLADDQIFTIEDLLEKGKAGYQSVFNTLLQLGLKTQALFEQKGIDVDQLVQVASQVTQTNLIQTILNFFRRARPAQVGFFALIASIFFI</sequence>
<keyword evidence="5" id="KW-1185">Reference proteome</keyword>
<feature type="domain" description="Calponin-homology (CH)" evidence="2">
    <location>
        <begin position="60"/>
        <end position="203"/>
    </location>
</feature>
<dbReference type="CDD" id="cd00014">
    <property type="entry name" value="CH_SF"/>
    <property type="match status" value="1"/>
</dbReference>
<evidence type="ECO:0000256" key="1">
    <source>
        <dbReference type="SAM" id="MobiDB-lite"/>
    </source>
</evidence>
<dbReference type="EMBL" id="UYYG01000008">
    <property type="protein sequence ID" value="VDN50850.1"/>
    <property type="molecule type" value="Genomic_DNA"/>
</dbReference>
<gene>
    <name evidence="3" type="ORF">DME_LOCUS823</name>
</gene>
<protein>
    <submittedName>
        <fullName evidence="6">Calponin-homology (CH) domain-containing protein</fullName>
    </submittedName>
</protein>
<feature type="compositionally biased region" description="Polar residues" evidence="1">
    <location>
        <begin position="18"/>
        <end position="27"/>
    </location>
</feature>
<evidence type="ECO:0000313" key="4">
    <source>
        <dbReference type="Proteomes" id="UP000038040"/>
    </source>
</evidence>
<evidence type="ECO:0000259" key="2">
    <source>
        <dbReference type="PROSITE" id="PS50021"/>
    </source>
</evidence>
<dbReference type="Gene3D" id="1.10.418.10">
    <property type="entry name" value="Calponin-like domain"/>
    <property type="match status" value="1"/>
</dbReference>
<dbReference type="OrthoDB" id="21595at2759"/>
<dbReference type="Pfam" id="PF00307">
    <property type="entry name" value="CH"/>
    <property type="match status" value="1"/>
</dbReference>
<proteinExistence type="predicted"/>
<dbReference type="WBParaSite" id="DME_0000582901-mRNA-1">
    <property type="protein sequence ID" value="DME_0000582901-mRNA-1"/>
    <property type="gene ID" value="DME_0000582901"/>
</dbReference>
<name>A0A0N4UEL9_DRAME</name>
<dbReference type="GO" id="GO:0007015">
    <property type="term" value="P:actin filament organization"/>
    <property type="evidence" value="ECO:0007669"/>
    <property type="project" value="TreeGrafter"/>
</dbReference>
<dbReference type="InterPro" id="IPR036872">
    <property type="entry name" value="CH_dom_sf"/>
</dbReference>
<reference evidence="6" key="1">
    <citation type="submission" date="2017-02" db="UniProtKB">
        <authorList>
            <consortium name="WormBaseParasite"/>
        </authorList>
    </citation>
    <scope>IDENTIFICATION</scope>
</reference>
<accession>A0A0N4UEL9</accession>
<dbReference type="Proteomes" id="UP000038040">
    <property type="component" value="Unplaced"/>
</dbReference>
<reference evidence="3 5" key="2">
    <citation type="submission" date="2018-11" db="EMBL/GenBank/DDBJ databases">
        <authorList>
            <consortium name="Pathogen Informatics"/>
        </authorList>
    </citation>
    <scope>NUCLEOTIDE SEQUENCE [LARGE SCALE GENOMIC DNA]</scope>
</reference>
<dbReference type="SMART" id="SM00033">
    <property type="entry name" value="CH"/>
    <property type="match status" value="1"/>
</dbReference>
<dbReference type="PANTHER" id="PTHR47385">
    <property type="entry name" value="CALPONIN"/>
    <property type="match status" value="1"/>
</dbReference>
<dbReference type="PANTHER" id="PTHR47385:SF14">
    <property type="entry name" value="TRANSGELIN"/>
    <property type="match status" value="1"/>
</dbReference>
<feature type="region of interest" description="Disordered" evidence="1">
    <location>
        <begin position="1"/>
        <end position="63"/>
    </location>
</feature>
<dbReference type="Proteomes" id="UP000274756">
    <property type="component" value="Unassembled WGS sequence"/>
</dbReference>
<dbReference type="InterPro" id="IPR001715">
    <property type="entry name" value="CH_dom"/>
</dbReference>
<dbReference type="SUPFAM" id="SSF47576">
    <property type="entry name" value="Calponin-homology domain, CH-domain"/>
    <property type="match status" value="1"/>
</dbReference>
<organism evidence="4 6">
    <name type="scientific">Dracunculus medinensis</name>
    <name type="common">Guinea worm</name>
    <dbReference type="NCBI Taxonomy" id="318479"/>
    <lineage>
        <taxon>Eukaryota</taxon>
        <taxon>Metazoa</taxon>
        <taxon>Ecdysozoa</taxon>
        <taxon>Nematoda</taxon>
        <taxon>Chromadorea</taxon>
        <taxon>Rhabditida</taxon>
        <taxon>Spirurina</taxon>
        <taxon>Dracunculoidea</taxon>
        <taxon>Dracunculidae</taxon>
        <taxon>Dracunculus</taxon>
    </lineage>
</organism>
<dbReference type="InterPro" id="IPR050606">
    <property type="entry name" value="Calponin-like"/>
</dbReference>
<evidence type="ECO:0000313" key="5">
    <source>
        <dbReference type="Proteomes" id="UP000274756"/>
    </source>
</evidence>
<dbReference type="AlphaFoldDB" id="A0A0N4UEL9"/>
<dbReference type="PROSITE" id="PS50021">
    <property type="entry name" value="CH"/>
    <property type="match status" value="1"/>
</dbReference>
<dbReference type="GO" id="GO:0051015">
    <property type="term" value="F:actin filament binding"/>
    <property type="evidence" value="ECO:0007669"/>
    <property type="project" value="TreeGrafter"/>
</dbReference>
<evidence type="ECO:0000313" key="3">
    <source>
        <dbReference type="EMBL" id="VDN50850.1"/>
    </source>
</evidence>